<proteinExistence type="predicted"/>
<dbReference type="Proteomes" id="UP000305100">
    <property type="component" value="Unassembled WGS sequence"/>
</dbReference>
<dbReference type="Pfam" id="PF03352">
    <property type="entry name" value="Adenine_glyco"/>
    <property type="match status" value="1"/>
</dbReference>
<gene>
    <name evidence="2" type="ORF">FEZ41_04300</name>
</gene>
<dbReference type="RefSeq" id="WP_082402577.1">
    <property type="nucleotide sequence ID" value="NZ_VBSX01000007.1"/>
</dbReference>
<dbReference type="GO" id="GO:0046872">
    <property type="term" value="F:metal ion binding"/>
    <property type="evidence" value="ECO:0007669"/>
    <property type="project" value="UniProtKB-KW"/>
</dbReference>
<dbReference type="GO" id="GO:0008725">
    <property type="term" value="F:DNA-3-methyladenine glycosylase activity"/>
    <property type="evidence" value="ECO:0007669"/>
    <property type="project" value="InterPro"/>
</dbReference>
<feature type="binding site" evidence="1">
    <location>
        <position position="173"/>
    </location>
    <ligand>
        <name>Zn(2+)</name>
        <dbReference type="ChEBI" id="CHEBI:29105"/>
    </ligand>
</feature>
<dbReference type="SUPFAM" id="SSF48150">
    <property type="entry name" value="DNA-glycosylase"/>
    <property type="match status" value="1"/>
</dbReference>
<evidence type="ECO:0000256" key="1">
    <source>
        <dbReference type="PIRSR" id="PIRSR605019-1"/>
    </source>
</evidence>
<dbReference type="PANTHER" id="PTHR30037:SF4">
    <property type="entry name" value="DNA-3-METHYLADENINE GLYCOSYLASE I"/>
    <property type="match status" value="1"/>
</dbReference>
<dbReference type="InterPro" id="IPR005019">
    <property type="entry name" value="Adenine_glyco"/>
</dbReference>
<organism evidence="2 3">
    <name type="scientific">Lentilactobacillus parafarraginis</name>
    <dbReference type="NCBI Taxonomy" id="390842"/>
    <lineage>
        <taxon>Bacteria</taxon>
        <taxon>Bacillati</taxon>
        <taxon>Bacillota</taxon>
        <taxon>Bacilli</taxon>
        <taxon>Lactobacillales</taxon>
        <taxon>Lactobacillaceae</taxon>
        <taxon>Lentilactobacillus</taxon>
    </lineage>
</organism>
<protein>
    <submittedName>
        <fullName evidence="2">DNA-3-methyladenine glycosylase I</fullName>
    </submittedName>
</protein>
<dbReference type="Gene3D" id="1.10.340.30">
    <property type="entry name" value="Hypothetical protein, domain 2"/>
    <property type="match status" value="1"/>
</dbReference>
<keyword evidence="1" id="KW-0862">Zinc</keyword>
<dbReference type="InterPro" id="IPR011257">
    <property type="entry name" value="DNA_glycosylase"/>
</dbReference>
<comment type="caution">
    <text evidence="2">The sequence shown here is derived from an EMBL/GenBank/DDBJ whole genome shotgun (WGS) entry which is preliminary data.</text>
</comment>
<sequence length="180" mass="20813">MTIRCGWATKSPELMTYHDTRWGKPTREVQELFTAMCLEIMQAGLTFQTVLKFEDGMNQVFHHFSIKYLAELDDQSLDKFCQDKRVIRNRAKIAAIITNAKVVANQPARFVDQTWAPVHYVTLDHMLTQPAQPENYQTFISPFVKSFKSMGLKRMGPITTYSYLQAVGVINDHLLDCEFR</sequence>
<dbReference type="GO" id="GO:0006284">
    <property type="term" value="P:base-excision repair"/>
    <property type="evidence" value="ECO:0007669"/>
    <property type="project" value="InterPro"/>
</dbReference>
<keyword evidence="1" id="KW-0479">Metal-binding</keyword>
<name>A0A5R9CY39_9LACO</name>
<evidence type="ECO:0000313" key="3">
    <source>
        <dbReference type="Proteomes" id="UP000305100"/>
    </source>
</evidence>
<accession>A0A5R9CY39</accession>
<dbReference type="AlphaFoldDB" id="A0A5R9CY39"/>
<dbReference type="OrthoDB" id="9807664at2"/>
<dbReference type="PANTHER" id="PTHR30037">
    <property type="entry name" value="DNA-3-METHYLADENINE GLYCOSYLASE 1"/>
    <property type="match status" value="1"/>
</dbReference>
<reference evidence="2 3" key="1">
    <citation type="submission" date="2019-05" db="EMBL/GenBank/DDBJ databases">
        <title>The metagenome of a microbial culture collection derived from dairy environment covers the genomic content of the human microbiome.</title>
        <authorList>
            <person name="Roder T."/>
            <person name="Wuthrich D."/>
            <person name="Sattari Z."/>
            <person name="Von Ah U."/>
            <person name="Bar C."/>
            <person name="Ronchi F."/>
            <person name="Macpherson A.J."/>
            <person name="Ganal-Vonarburg S.C."/>
            <person name="Bruggmann R."/>
            <person name="Vergeres G."/>
        </authorList>
    </citation>
    <scope>NUCLEOTIDE SEQUENCE [LARGE SCALE GENOMIC DNA]</scope>
    <source>
        <strain evidence="2 3">FAM 1079</strain>
    </source>
</reference>
<feature type="binding site" evidence="1">
    <location>
        <position position="177"/>
    </location>
    <ligand>
        <name>Zn(2+)</name>
        <dbReference type="ChEBI" id="CHEBI:29105"/>
    </ligand>
</feature>
<feature type="binding site" evidence="1">
    <location>
        <position position="5"/>
    </location>
    <ligand>
        <name>Zn(2+)</name>
        <dbReference type="ChEBI" id="CHEBI:29105"/>
    </ligand>
</feature>
<feature type="binding site" evidence="1">
    <location>
        <position position="18"/>
    </location>
    <ligand>
        <name>Zn(2+)</name>
        <dbReference type="ChEBI" id="CHEBI:29105"/>
    </ligand>
</feature>
<evidence type="ECO:0000313" key="2">
    <source>
        <dbReference type="EMBL" id="TLQ20093.1"/>
    </source>
</evidence>
<dbReference type="EMBL" id="VBSX01000007">
    <property type="protein sequence ID" value="TLQ20093.1"/>
    <property type="molecule type" value="Genomic_DNA"/>
</dbReference>
<dbReference type="InterPro" id="IPR052891">
    <property type="entry name" value="DNA-3mA_glycosylase"/>
</dbReference>